<dbReference type="Gene3D" id="1.10.287.480">
    <property type="entry name" value="helix hairpin bin"/>
    <property type="match status" value="1"/>
</dbReference>
<dbReference type="Gene3D" id="3.55.30.10">
    <property type="entry name" value="Hsp33 domain"/>
    <property type="match status" value="1"/>
</dbReference>
<reference evidence="6 7" key="1">
    <citation type="submission" date="2006-11" db="EMBL/GenBank/DDBJ databases">
        <authorList>
            <person name="Giovannoni S."/>
            <person name="Vergin K."/>
            <person name="Ferriera S."/>
            <person name="Johnson J."/>
            <person name="Kravitz S."/>
            <person name="Beeson K."/>
            <person name="Sutton G."/>
            <person name="Rogers Y.-H."/>
            <person name="Friedman R."/>
            <person name="Frazier M."/>
            <person name="Venter J.C."/>
        </authorList>
    </citation>
    <scope>NUCLEOTIDE SEQUENCE [LARGE SCALE GENOMIC DNA]</scope>
    <source>
        <strain evidence="6 7">HTCC2181</strain>
    </source>
</reference>
<keyword evidence="5" id="KW-0676">Redox-active center</keyword>
<evidence type="ECO:0000313" key="7">
    <source>
        <dbReference type="Proteomes" id="UP000054262"/>
    </source>
</evidence>
<dbReference type="InterPro" id="IPR000397">
    <property type="entry name" value="Heat_shock_Hsp33"/>
</dbReference>
<dbReference type="EMBL" id="AAUX01000001">
    <property type="protein sequence ID" value="EAV47258.1"/>
    <property type="molecule type" value="Genomic_DNA"/>
</dbReference>
<dbReference type="Proteomes" id="UP000054262">
    <property type="component" value="Unassembled WGS sequence"/>
</dbReference>
<dbReference type="InterPro" id="IPR016153">
    <property type="entry name" value="Heat_shock_Hsp33_N"/>
</dbReference>
<dbReference type="CDD" id="cd00498">
    <property type="entry name" value="Hsp33"/>
    <property type="match status" value="1"/>
</dbReference>
<name>A0P6U8_9PROT</name>
<evidence type="ECO:0000256" key="4">
    <source>
        <dbReference type="ARBA" id="ARBA00023186"/>
    </source>
</evidence>
<dbReference type="GO" id="GO:0051082">
    <property type="term" value="F:unfolded protein binding"/>
    <property type="evidence" value="ECO:0007669"/>
    <property type="project" value="InterPro"/>
</dbReference>
<proteinExistence type="predicted"/>
<evidence type="ECO:0000256" key="1">
    <source>
        <dbReference type="ARBA" id="ARBA00022490"/>
    </source>
</evidence>
<keyword evidence="7" id="KW-1185">Reference proteome</keyword>
<dbReference type="InterPro" id="IPR016154">
    <property type="entry name" value="Heat_shock_Hsp33_C"/>
</dbReference>
<organism evidence="6 7">
    <name type="scientific">Methylophilales bacterium HTCC2181</name>
    <dbReference type="NCBI Taxonomy" id="383631"/>
    <lineage>
        <taxon>Bacteria</taxon>
        <taxon>Pseudomonadati</taxon>
        <taxon>Pseudomonadota</taxon>
        <taxon>Betaproteobacteria</taxon>
        <taxon>Nitrosomonadales</taxon>
        <taxon>OM43 clade</taxon>
    </lineage>
</organism>
<dbReference type="Pfam" id="PF01430">
    <property type="entry name" value="HSP33"/>
    <property type="match status" value="1"/>
</dbReference>
<protein>
    <submittedName>
        <fullName evidence="6">33 kDa chaperonin</fullName>
    </submittedName>
</protein>
<dbReference type="PANTHER" id="PTHR30111">
    <property type="entry name" value="33 KDA CHAPERONIN"/>
    <property type="match status" value="1"/>
</dbReference>
<dbReference type="PANTHER" id="PTHR30111:SF1">
    <property type="entry name" value="33 KDA CHAPERONIN"/>
    <property type="match status" value="1"/>
</dbReference>
<keyword evidence="3" id="KW-1015">Disulfide bond</keyword>
<dbReference type="AlphaFoldDB" id="A0P6U8"/>
<dbReference type="InterPro" id="IPR023212">
    <property type="entry name" value="Hsp33_helix_hairpin_bin_dom_sf"/>
</dbReference>
<dbReference type="Gene3D" id="3.90.1280.10">
    <property type="entry name" value="HSP33 redox switch-like"/>
    <property type="match status" value="1"/>
</dbReference>
<dbReference type="OrthoDB" id="9793753at2"/>
<evidence type="ECO:0000256" key="5">
    <source>
        <dbReference type="ARBA" id="ARBA00023284"/>
    </source>
</evidence>
<evidence type="ECO:0000256" key="2">
    <source>
        <dbReference type="ARBA" id="ARBA00022833"/>
    </source>
</evidence>
<keyword evidence="4" id="KW-0143">Chaperone</keyword>
<dbReference type="GO" id="GO:0044183">
    <property type="term" value="F:protein folding chaperone"/>
    <property type="evidence" value="ECO:0007669"/>
    <property type="project" value="TreeGrafter"/>
</dbReference>
<gene>
    <name evidence="6" type="ORF">MB2181_04255</name>
</gene>
<dbReference type="GO" id="GO:0042026">
    <property type="term" value="P:protein refolding"/>
    <property type="evidence" value="ECO:0007669"/>
    <property type="project" value="TreeGrafter"/>
</dbReference>
<comment type="caution">
    <text evidence="6">The sequence shown here is derived from an EMBL/GenBank/DDBJ whole genome shotgun (WGS) entry which is preliminary data.</text>
</comment>
<dbReference type="SUPFAM" id="SSF118352">
    <property type="entry name" value="HSP33 redox switch-like"/>
    <property type="match status" value="1"/>
</dbReference>
<dbReference type="GO" id="GO:0005737">
    <property type="term" value="C:cytoplasm"/>
    <property type="evidence" value="ECO:0007669"/>
    <property type="project" value="InterPro"/>
</dbReference>
<dbReference type="NCBIfam" id="NF001033">
    <property type="entry name" value="PRK00114.1"/>
    <property type="match status" value="1"/>
</dbReference>
<evidence type="ECO:0000256" key="3">
    <source>
        <dbReference type="ARBA" id="ARBA00023157"/>
    </source>
</evidence>
<dbReference type="SUPFAM" id="SSF64397">
    <property type="entry name" value="Hsp33 domain"/>
    <property type="match status" value="1"/>
</dbReference>
<evidence type="ECO:0000313" key="6">
    <source>
        <dbReference type="EMBL" id="EAV47258.1"/>
    </source>
</evidence>
<dbReference type="PIRSF" id="PIRSF005261">
    <property type="entry name" value="Heat_shock_Hsp33"/>
    <property type="match status" value="1"/>
</dbReference>
<keyword evidence="2" id="KW-0862">Zinc</keyword>
<keyword evidence="1" id="KW-0963">Cytoplasm</keyword>
<sequence>MKDNDQLHPFIFEEHPIRGALAHLNSTFNQALENQLLPMVIKKALGELMVASALLTSTLKMDGSLVLQIQNKGRLKLLVVECNSNMDIRATAKCEGKIAKDTSFLDLIKDGQCVITLDPKDGKPYQGIVPIEGASISEILEGYMLRSQQLETSLELSCDGKSASGLLLQKLPELPSHDADTWNRVCMLANTITDKELTSYDIKKLKAHFFNEEDIRLFESKSTQFNCKCSRAAVADMLKMLGKEEVDSVLVEQKKIEVNCDYCNKQYAFDQVDVGALFTDNSPGKISRSIH</sequence>
<accession>A0P6U8</accession>